<sequence>MKLCSILLISGFFAFGTCGRGFMQDQNTLDFTELNRDEFPILEDLRGLERSAVVHPRPPPYLVSIQMKFSNDAYYHYCTGVILDPMTIGTSTKCVNPQDRIMPKYLKVVAGKKLKSRGFEQVRSVHMVYTHPKFNKYGDYDLAMLVLKTPLNFNDMVNFVRLPSSDDEPLSGACKLAGWSSVPNFYGLDQTSIKYHEEQLPLISVKECAQIYEVVPMKITDRMICAGGHKNKYYLEDQGAPLVCDGVVIGIASNRVWPKNLQFASLGLPIHQLSNWTSFPWVFSNVAAA</sequence>
<keyword evidence="2" id="KW-0378">Hydrolase</keyword>
<dbReference type="GO" id="GO:0006508">
    <property type="term" value="P:proteolysis"/>
    <property type="evidence" value="ECO:0007669"/>
    <property type="project" value="UniProtKB-KW"/>
</dbReference>
<proteinExistence type="predicted"/>
<comment type="caution">
    <text evidence="7">The sequence shown here is derived from an EMBL/GenBank/DDBJ whole genome shotgun (WGS) entry which is preliminary data.</text>
</comment>
<dbReference type="OrthoDB" id="10059102at2759"/>
<dbReference type="PROSITE" id="PS50240">
    <property type="entry name" value="TRYPSIN_DOM"/>
    <property type="match status" value="1"/>
</dbReference>
<evidence type="ECO:0000313" key="7">
    <source>
        <dbReference type="EMBL" id="CAG7723776.1"/>
    </source>
</evidence>
<evidence type="ECO:0000256" key="4">
    <source>
        <dbReference type="ARBA" id="ARBA00023157"/>
    </source>
</evidence>
<feature type="domain" description="Peptidase S1" evidence="6">
    <location>
        <begin position="45"/>
        <end position="287"/>
    </location>
</feature>
<protein>
    <recommendedName>
        <fullName evidence="6">Peptidase S1 domain-containing protein</fullName>
    </recommendedName>
</protein>
<dbReference type="Pfam" id="PF00089">
    <property type="entry name" value="Trypsin"/>
    <property type="match status" value="1"/>
</dbReference>
<evidence type="ECO:0000256" key="2">
    <source>
        <dbReference type="ARBA" id="ARBA00022801"/>
    </source>
</evidence>
<evidence type="ECO:0000256" key="3">
    <source>
        <dbReference type="ARBA" id="ARBA00022825"/>
    </source>
</evidence>
<evidence type="ECO:0000256" key="1">
    <source>
        <dbReference type="ARBA" id="ARBA00022670"/>
    </source>
</evidence>
<evidence type="ECO:0000313" key="8">
    <source>
        <dbReference type="Proteomes" id="UP000708208"/>
    </source>
</evidence>
<keyword evidence="8" id="KW-1185">Reference proteome</keyword>
<reference evidence="7" key="1">
    <citation type="submission" date="2021-06" db="EMBL/GenBank/DDBJ databases">
        <authorList>
            <person name="Hodson N. C."/>
            <person name="Mongue J. A."/>
            <person name="Jaron S. K."/>
        </authorList>
    </citation>
    <scope>NUCLEOTIDE SEQUENCE</scope>
</reference>
<dbReference type="PANTHER" id="PTHR24276">
    <property type="entry name" value="POLYSERASE-RELATED"/>
    <property type="match status" value="1"/>
</dbReference>
<keyword evidence="3" id="KW-0720">Serine protease</keyword>
<dbReference type="PANTHER" id="PTHR24276:SF91">
    <property type="entry name" value="AT26814P-RELATED"/>
    <property type="match status" value="1"/>
</dbReference>
<keyword evidence="5" id="KW-0732">Signal</keyword>
<dbReference type="SMART" id="SM00020">
    <property type="entry name" value="Tryp_SPc"/>
    <property type="match status" value="1"/>
</dbReference>
<name>A0A8J2JP25_9HEXA</name>
<dbReference type="Proteomes" id="UP000708208">
    <property type="component" value="Unassembled WGS sequence"/>
</dbReference>
<evidence type="ECO:0000256" key="5">
    <source>
        <dbReference type="SAM" id="SignalP"/>
    </source>
</evidence>
<dbReference type="InterPro" id="IPR001254">
    <property type="entry name" value="Trypsin_dom"/>
</dbReference>
<dbReference type="InterPro" id="IPR050430">
    <property type="entry name" value="Peptidase_S1"/>
</dbReference>
<organism evidence="7 8">
    <name type="scientific">Allacma fusca</name>
    <dbReference type="NCBI Taxonomy" id="39272"/>
    <lineage>
        <taxon>Eukaryota</taxon>
        <taxon>Metazoa</taxon>
        <taxon>Ecdysozoa</taxon>
        <taxon>Arthropoda</taxon>
        <taxon>Hexapoda</taxon>
        <taxon>Collembola</taxon>
        <taxon>Symphypleona</taxon>
        <taxon>Sminthuridae</taxon>
        <taxon>Allacma</taxon>
    </lineage>
</organism>
<feature type="chain" id="PRO_5035184095" description="Peptidase S1 domain-containing protein" evidence="5">
    <location>
        <begin position="20"/>
        <end position="289"/>
    </location>
</feature>
<accession>A0A8J2JP25</accession>
<evidence type="ECO:0000259" key="6">
    <source>
        <dbReference type="PROSITE" id="PS50240"/>
    </source>
</evidence>
<feature type="signal peptide" evidence="5">
    <location>
        <begin position="1"/>
        <end position="19"/>
    </location>
</feature>
<dbReference type="AlphaFoldDB" id="A0A8J2JP25"/>
<keyword evidence="1" id="KW-0645">Protease</keyword>
<dbReference type="GO" id="GO:0004252">
    <property type="term" value="F:serine-type endopeptidase activity"/>
    <property type="evidence" value="ECO:0007669"/>
    <property type="project" value="InterPro"/>
</dbReference>
<gene>
    <name evidence="7" type="ORF">AFUS01_LOCUS12841</name>
</gene>
<dbReference type="EMBL" id="CAJVCH010102403">
    <property type="protein sequence ID" value="CAG7723776.1"/>
    <property type="molecule type" value="Genomic_DNA"/>
</dbReference>
<keyword evidence="4" id="KW-1015">Disulfide bond</keyword>